<dbReference type="Pfam" id="PF00994">
    <property type="entry name" value="MoCF_biosynth"/>
    <property type="match status" value="1"/>
</dbReference>
<evidence type="ECO:0000256" key="2">
    <source>
        <dbReference type="ARBA" id="ARBA00010763"/>
    </source>
</evidence>
<comment type="similarity">
    <text evidence="2 5">Belongs to the MoeA family.</text>
</comment>
<feature type="compositionally biased region" description="Low complexity" evidence="6">
    <location>
        <begin position="10"/>
        <end position="26"/>
    </location>
</feature>
<keyword evidence="9" id="KW-1185">Reference proteome</keyword>
<keyword evidence="5" id="KW-0460">Magnesium</keyword>
<evidence type="ECO:0000256" key="1">
    <source>
        <dbReference type="ARBA" id="ARBA00002901"/>
    </source>
</evidence>
<keyword evidence="5" id="KW-0501">Molybdenum cofactor biosynthesis</keyword>
<dbReference type="InterPro" id="IPR005110">
    <property type="entry name" value="MoeA_linker/N"/>
</dbReference>
<dbReference type="SUPFAM" id="SSF63882">
    <property type="entry name" value="MoeA N-terminal region -like"/>
    <property type="match status" value="1"/>
</dbReference>
<comment type="cofactor">
    <cofactor evidence="5">
        <name>Mg(2+)</name>
        <dbReference type="ChEBI" id="CHEBI:18420"/>
    </cofactor>
</comment>
<dbReference type="GO" id="GO:0061599">
    <property type="term" value="F:molybdopterin molybdotransferase activity"/>
    <property type="evidence" value="ECO:0007669"/>
    <property type="project" value="UniProtKB-UniRule"/>
</dbReference>
<comment type="catalytic activity">
    <reaction evidence="4">
        <text>adenylyl-molybdopterin + molybdate = Mo-molybdopterin + AMP + H(+)</text>
        <dbReference type="Rhea" id="RHEA:35047"/>
        <dbReference type="ChEBI" id="CHEBI:15378"/>
        <dbReference type="ChEBI" id="CHEBI:36264"/>
        <dbReference type="ChEBI" id="CHEBI:62727"/>
        <dbReference type="ChEBI" id="CHEBI:71302"/>
        <dbReference type="ChEBI" id="CHEBI:456215"/>
        <dbReference type="EC" id="2.10.1.1"/>
    </reaction>
</comment>
<dbReference type="InterPro" id="IPR036425">
    <property type="entry name" value="MoaB/Mog-like_dom_sf"/>
</dbReference>
<comment type="function">
    <text evidence="1 5">Catalyzes the insertion of molybdate into adenylated molybdopterin with the concomitant release of AMP.</text>
</comment>
<dbReference type="PANTHER" id="PTHR10192">
    <property type="entry name" value="MOLYBDOPTERIN BIOSYNTHESIS PROTEIN"/>
    <property type="match status" value="1"/>
</dbReference>
<dbReference type="SMART" id="SM00852">
    <property type="entry name" value="MoCF_biosynth"/>
    <property type="match status" value="1"/>
</dbReference>
<evidence type="ECO:0000256" key="4">
    <source>
        <dbReference type="ARBA" id="ARBA00047317"/>
    </source>
</evidence>
<dbReference type="EMBL" id="CP035493">
    <property type="protein sequence ID" value="QAY70986.1"/>
    <property type="molecule type" value="Genomic_DNA"/>
</dbReference>
<dbReference type="Gene3D" id="3.40.980.10">
    <property type="entry name" value="MoaB/Mog-like domain"/>
    <property type="match status" value="1"/>
</dbReference>
<feature type="compositionally biased region" description="Low complexity" evidence="6">
    <location>
        <begin position="52"/>
        <end position="62"/>
    </location>
</feature>
<keyword evidence="3 5" id="KW-0500">Molybdenum</keyword>
<dbReference type="GO" id="GO:0046872">
    <property type="term" value="F:metal ion binding"/>
    <property type="evidence" value="ECO:0007669"/>
    <property type="project" value="UniProtKB-UniRule"/>
</dbReference>
<dbReference type="GO" id="GO:0005829">
    <property type="term" value="C:cytosol"/>
    <property type="evidence" value="ECO:0007669"/>
    <property type="project" value="TreeGrafter"/>
</dbReference>
<dbReference type="UniPathway" id="UPA00344"/>
<dbReference type="EC" id="2.10.1.1" evidence="5"/>
<feature type="domain" description="MoaB/Mog" evidence="7">
    <location>
        <begin position="379"/>
        <end position="520"/>
    </location>
</feature>
<feature type="compositionally biased region" description="Basic and acidic residues" evidence="6">
    <location>
        <begin position="63"/>
        <end position="73"/>
    </location>
</feature>
<protein>
    <recommendedName>
        <fullName evidence="5">Molybdopterin molybdenumtransferase</fullName>
        <ecNumber evidence="5">2.10.1.1</ecNumber>
    </recommendedName>
</protein>
<organism evidence="8 9">
    <name type="scientific">Xylanimonas protaetiae</name>
    <dbReference type="NCBI Taxonomy" id="2509457"/>
    <lineage>
        <taxon>Bacteria</taxon>
        <taxon>Bacillati</taxon>
        <taxon>Actinomycetota</taxon>
        <taxon>Actinomycetes</taxon>
        <taxon>Micrococcales</taxon>
        <taxon>Promicromonosporaceae</taxon>
        <taxon>Xylanimonas</taxon>
    </lineage>
</organism>
<keyword evidence="5" id="KW-0808">Transferase</keyword>
<accession>A0A4P6F6D1</accession>
<feature type="region of interest" description="Disordered" evidence="6">
    <location>
        <begin position="319"/>
        <end position="377"/>
    </location>
</feature>
<evidence type="ECO:0000256" key="5">
    <source>
        <dbReference type="RuleBase" id="RU365090"/>
    </source>
</evidence>
<dbReference type="CDD" id="cd00887">
    <property type="entry name" value="MoeA"/>
    <property type="match status" value="1"/>
</dbReference>
<comment type="pathway">
    <text evidence="5">Cofactor biosynthesis; molybdopterin biosynthesis.</text>
</comment>
<keyword evidence="5" id="KW-0479">Metal-binding</keyword>
<dbReference type="AlphaFoldDB" id="A0A4P6F6D1"/>
<dbReference type="Proteomes" id="UP000292118">
    <property type="component" value="Chromosome"/>
</dbReference>
<proteinExistence type="inferred from homology"/>
<dbReference type="OrthoDB" id="9804758at2"/>
<sequence>MPRSAPRPLPRWSSSSPARASSGPSAVVVTERSRPPAPDGGRCGRTSCSLTRCRPGRASPPRRGGDARNDPGPHRSTTPAVSIPPRTRDLGPVRFHAVSSTPSVRTIDEHVATLLARIAAVRGAAVRGAAVRGAAGRGTGNHVHSSGAFVDGGPSAPAWLPLDDAALAEPGIALADDVVAVAPVPGFDHAAVDGYAVRLAGLPDDQAVTLTVAGAVRAGDPGPAVLGPGEAVRIMTGAPLPPGADAVVPVEATSTGRFAPGRDGTEATVTLTRPHKANVRRRGEDVAVGVVLARRGDAVTPALIAAAAASRVGGLRVARRPAAGGPGAARPGAGSSPASCRPGTTESGAAHPLASDTHAPDGPPAVPTRGTGTPRPYIAVVSTGSELRPWGGSVGPGGVVDSNSLMVGAIVRAAGGEPVRRGGVPDDAAALRAVLDKLAGDVDLIVTTGGVSAGAWDVVREVLTAPGGPAADVDLTGVAMRPGRPQGLATWRGVPWVALPGTPVAAFAATYLFVRPALAALRGETGPCSALLAVAPDAVGWGTAHGRGCGSPGMFTRVVPVRTTVDGVVPASGAATGGHALSALLGADGLALVPADGAGPGDLLEVVPL</sequence>
<dbReference type="SUPFAM" id="SSF53218">
    <property type="entry name" value="Molybdenum cofactor biosynthesis proteins"/>
    <property type="match status" value="1"/>
</dbReference>
<evidence type="ECO:0000313" key="9">
    <source>
        <dbReference type="Proteomes" id="UP000292118"/>
    </source>
</evidence>
<feature type="compositionally biased region" description="Low complexity" evidence="6">
    <location>
        <begin position="319"/>
        <end position="339"/>
    </location>
</feature>
<dbReference type="PANTHER" id="PTHR10192:SF5">
    <property type="entry name" value="GEPHYRIN"/>
    <property type="match status" value="1"/>
</dbReference>
<dbReference type="InterPro" id="IPR001453">
    <property type="entry name" value="MoaB/Mog_dom"/>
</dbReference>
<dbReference type="Pfam" id="PF03453">
    <property type="entry name" value="MoeA_N"/>
    <property type="match status" value="1"/>
</dbReference>
<dbReference type="KEGG" id="xya:ET471_13905"/>
<evidence type="ECO:0000256" key="3">
    <source>
        <dbReference type="ARBA" id="ARBA00022505"/>
    </source>
</evidence>
<dbReference type="InterPro" id="IPR038987">
    <property type="entry name" value="MoeA-like"/>
</dbReference>
<dbReference type="GO" id="GO:0006777">
    <property type="term" value="P:Mo-molybdopterin cofactor biosynthetic process"/>
    <property type="evidence" value="ECO:0007669"/>
    <property type="project" value="UniProtKB-UniRule"/>
</dbReference>
<dbReference type="InterPro" id="IPR036135">
    <property type="entry name" value="MoeA_linker/N_sf"/>
</dbReference>
<gene>
    <name evidence="8" type="ORF">ET471_13905</name>
</gene>
<evidence type="ECO:0000259" key="7">
    <source>
        <dbReference type="SMART" id="SM00852"/>
    </source>
</evidence>
<reference evidence="8 9" key="1">
    <citation type="submission" date="2019-01" db="EMBL/GenBank/DDBJ databases">
        <title>Genome sequencing of strain FW10M-9.</title>
        <authorList>
            <person name="Heo J."/>
            <person name="Kim S.-J."/>
            <person name="Kim J.-S."/>
            <person name="Hong S.-B."/>
            <person name="Kwon S.-W."/>
        </authorList>
    </citation>
    <scope>NUCLEOTIDE SEQUENCE [LARGE SCALE GENOMIC DNA]</scope>
    <source>
        <strain evidence="8 9">FW10M-9</strain>
    </source>
</reference>
<name>A0A4P6F6D1_9MICO</name>
<evidence type="ECO:0000256" key="6">
    <source>
        <dbReference type="SAM" id="MobiDB-lite"/>
    </source>
</evidence>
<dbReference type="Gene3D" id="2.170.190.11">
    <property type="entry name" value="Molybdopterin biosynthesis moea protein, domain 3"/>
    <property type="match status" value="1"/>
</dbReference>
<feature type="region of interest" description="Disordered" evidence="6">
    <location>
        <begin position="1"/>
        <end position="91"/>
    </location>
</feature>
<evidence type="ECO:0000313" key="8">
    <source>
        <dbReference type="EMBL" id="QAY70986.1"/>
    </source>
</evidence>